<dbReference type="KEGG" id="fro:AALO17_11190"/>
<name>A0A140DUC6_9FIRM</name>
<dbReference type="STRING" id="1702221.AALO17_11190"/>
<organism evidence="1 2">
    <name type="scientific">Faecalibaculum rodentium</name>
    <dbReference type="NCBI Taxonomy" id="1702221"/>
    <lineage>
        <taxon>Bacteria</taxon>
        <taxon>Bacillati</taxon>
        <taxon>Bacillota</taxon>
        <taxon>Erysipelotrichia</taxon>
        <taxon>Erysipelotrichales</taxon>
        <taxon>Erysipelotrichaceae</taxon>
        <taxon>Faecalibaculum</taxon>
    </lineage>
</organism>
<evidence type="ECO:0000313" key="1">
    <source>
        <dbReference type="EMBL" id="AMK54253.1"/>
    </source>
</evidence>
<proteinExistence type="predicted"/>
<accession>A0A140DUC6</accession>
<dbReference type="EMBL" id="CP011391">
    <property type="protein sequence ID" value="AMK54253.1"/>
    <property type="molecule type" value="Genomic_DNA"/>
</dbReference>
<protein>
    <submittedName>
        <fullName evidence="1">Uncharacterized protein</fullName>
    </submittedName>
</protein>
<dbReference type="AlphaFoldDB" id="A0A140DUC6"/>
<gene>
    <name evidence="1" type="ORF">AALO17_11190</name>
</gene>
<keyword evidence="2" id="KW-1185">Reference proteome</keyword>
<evidence type="ECO:0000313" key="2">
    <source>
        <dbReference type="Proteomes" id="UP000069771"/>
    </source>
</evidence>
<reference evidence="1 2" key="1">
    <citation type="journal article" date="2016" name="Gut Pathog.">
        <title>Whole genome sequencing of "Faecalibaculum rodentium" ALO17, isolated from C57BL/6J laboratory mouse feces.</title>
        <authorList>
            <person name="Lim S."/>
            <person name="Chang D.H."/>
            <person name="Ahn S."/>
            <person name="Kim B.C."/>
        </authorList>
    </citation>
    <scope>NUCLEOTIDE SEQUENCE [LARGE SCALE GENOMIC DNA]</scope>
    <source>
        <strain evidence="1 2">Alo17</strain>
    </source>
</reference>
<dbReference type="Proteomes" id="UP000069771">
    <property type="component" value="Chromosome"/>
</dbReference>
<sequence length="48" mass="5447">MRAHICLENRSSGQSQTCHFRNLPSFQKVTDVKYEDYEKPAGFPAGCV</sequence>